<evidence type="ECO:0000313" key="2">
    <source>
        <dbReference type="EMBL" id="AGZ44913.1"/>
    </source>
</evidence>
<reference evidence="2 3" key="1">
    <citation type="journal article" date="2014" name="J. Biotechnol.">
        <title>Complete genome sequence of the actinobacterium Actinoplanes friuliensis HAG 010964, producer of the lipopeptide antibiotic friulimycin.</title>
        <authorList>
            <person name="Ruckert C."/>
            <person name="Szczepanowski R."/>
            <person name="Albersmeier A."/>
            <person name="Goesmann A."/>
            <person name="Fischer N."/>
            <person name="Steinkamper A."/>
            <person name="Puhler A."/>
            <person name="Biener R."/>
            <person name="Schwartz D."/>
            <person name="Kalinowski J."/>
        </authorList>
    </citation>
    <scope>NUCLEOTIDE SEQUENCE [LARGE SCALE GENOMIC DNA]</scope>
    <source>
        <strain evidence="2 3">DSM 7358</strain>
    </source>
</reference>
<evidence type="ECO:0000313" key="3">
    <source>
        <dbReference type="Proteomes" id="UP000017746"/>
    </source>
</evidence>
<protein>
    <submittedName>
        <fullName evidence="2">LuxR family transcriptional regulator fused with ATPase domain</fullName>
    </submittedName>
</protein>
<dbReference type="EMBL" id="CP006272">
    <property type="protein sequence ID" value="AGZ44913.1"/>
    <property type="molecule type" value="Genomic_DNA"/>
</dbReference>
<dbReference type="STRING" id="1246995.AFR_33275"/>
<dbReference type="PATRIC" id="fig|1246995.3.peg.6734"/>
<sequence length="339" mass="35620">MTVSDERPGLADPGRELTPRNGTVPPDSRPVPLAPPAGADDLPRYLHALRRLADADDLAAAHSGCTLAIDVAGRFGSAAGLVMAYSQRSSVARRQGRLADAVRDAEAAAELLAVSGADPAGPAAALLMSRRIAVLLDLGQLELADGLLGPAGFGGELPDHPEFLLLRYVRGRLHTAVARPGEGLADLYRCGERLAVRRSDHPGVLPWRSAASVVLAGLGAGEAAERLAAEEVTLTRRHGLASALGRALRIQGQIRGGAAGLASAEEAIRVLQGTPRRFELATALVDHGALLNAARRRPQARRVLRDGLELAEECGSPMLADRARTLFAGRAWHWSGGNR</sequence>
<dbReference type="HOGENOM" id="CLU_902043_0_0_11"/>
<feature type="region of interest" description="Disordered" evidence="1">
    <location>
        <begin position="1"/>
        <end position="38"/>
    </location>
</feature>
<name>U5W6T1_9ACTN</name>
<accession>U5W6T1</accession>
<proteinExistence type="predicted"/>
<dbReference type="eggNOG" id="COG2909">
    <property type="taxonomic scope" value="Bacteria"/>
</dbReference>
<dbReference type="AlphaFoldDB" id="U5W6T1"/>
<keyword evidence="3" id="KW-1185">Reference proteome</keyword>
<feature type="compositionally biased region" description="Basic and acidic residues" evidence="1">
    <location>
        <begin position="1"/>
        <end position="18"/>
    </location>
</feature>
<gene>
    <name evidence="2" type="ORF">AFR_33275</name>
</gene>
<evidence type="ECO:0000256" key="1">
    <source>
        <dbReference type="SAM" id="MobiDB-lite"/>
    </source>
</evidence>
<organism evidence="2 3">
    <name type="scientific">Actinoplanes friuliensis DSM 7358</name>
    <dbReference type="NCBI Taxonomy" id="1246995"/>
    <lineage>
        <taxon>Bacteria</taxon>
        <taxon>Bacillati</taxon>
        <taxon>Actinomycetota</taxon>
        <taxon>Actinomycetes</taxon>
        <taxon>Micromonosporales</taxon>
        <taxon>Micromonosporaceae</taxon>
        <taxon>Actinoplanes</taxon>
    </lineage>
</organism>
<dbReference type="Proteomes" id="UP000017746">
    <property type="component" value="Chromosome"/>
</dbReference>
<dbReference type="KEGG" id="afs:AFR_33275"/>